<evidence type="ECO:0000313" key="1">
    <source>
        <dbReference type="EMBL" id="KAH3723688.1"/>
    </source>
</evidence>
<accession>A0A9D4HNC3</accession>
<evidence type="ECO:0000313" key="2">
    <source>
        <dbReference type="Proteomes" id="UP000828390"/>
    </source>
</evidence>
<reference evidence="1" key="1">
    <citation type="journal article" date="2019" name="bioRxiv">
        <title>The Genome of the Zebra Mussel, Dreissena polymorpha: A Resource for Invasive Species Research.</title>
        <authorList>
            <person name="McCartney M.A."/>
            <person name="Auch B."/>
            <person name="Kono T."/>
            <person name="Mallez S."/>
            <person name="Zhang Y."/>
            <person name="Obille A."/>
            <person name="Becker A."/>
            <person name="Abrahante J.E."/>
            <person name="Garbe J."/>
            <person name="Badalamenti J.P."/>
            <person name="Herman A."/>
            <person name="Mangelson H."/>
            <person name="Liachko I."/>
            <person name="Sullivan S."/>
            <person name="Sone E.D."/>
            <person name="Koren S."/>
            <person name="Silverstein K.A.T."/>
            <person name="Beckman K.B."/>
            <person name="Gohl D.M."/>
        </authorList>
    </citation>
    <scope>NUCLEOTIDE SEQUENCE</scope>
    <source>
        <strain evidence="1">Duluth1</strain>
        <tissue evidence="1">Whole animal</tissue>
    </source>
</reference>
<comment type="caution">
    <text evidence="1">The sequence shown here is derived from an EMBL/GenBank/DDBJ whole genome shotgun (WGS) entry which is preliminary data.</text>
</comment>
<dbReference type="AlphaFoldDB" id="A0A9D4HNC3"/>
<name>A0A9D4HNC3_DREPO</name>
<sequence>MNNKALEKDKIRRKKKEYSTSIETSCSSDYKDRYSKSKHQICQYRHTIGRIVDRCPTDEKVTTQIVKAVQKNNPENSFKQSTVGPNCICKDRK</sequence>
<keyword evidence="2" id="KW-1185">Reference proteome</keyword>
<gene>
    <name evidence="1" type="ORF">DPMN_049482</name>
</gene>
<proteinExistence type="predicted"/>
<organism evidence="1 2">
    <name type="scientific">Dreissena polymorpha</name>
    <name type="common">Zebra mussel</name>
    <name type="synonym">Mytilus polymorpha</name>
    <dbReference type="NCBI Taxonomy" id="45954"/>
    <lineage>
        <taxon>Eukaryota</taxon>
        <taxon>Metazoa</taxon>
        <taxon>Spiralia</taxon>
        <taxon>Lophotrochozoa</taxon>
        <taxon>Mollusca</taxon>
        <taxon>Bivalvia</taxon>
        <taxon>Autobranchia</taxon>
        <taxon>Heteroconchia</taxon>
        <taxon>Euheterodonta</taxon>
        <taxon>Imparidentia</taxon>
        <taxon>Neoheterodontei</taxon>
        <taxon>Myida</taxon>
        <taxon>Dreissenoidea</taxon>
        <taxon>Dreissenidae</taxon>
        <taxon>Dreissena</taxon>
    </lineage>
</organism>
<dbReference type="EMBL" id="JAIWYP010000012">
    <property type="protein sequence ID" value="KAH3723688.1"/>
    <property type="molecule type" value="Genomic_DNA"/>
</dbReference>
<reference evidence="1" key="2">
    <citation type="submission" date="2020-11" db="EMBL/GenBank/DDBJ databases">
        <authorList>
            <person name="McCartney M.A."/>
            <person name="Auch B."/>
            <person name="Kono T."/>
            <person name="Mallez S."/>
            <person name="Becker A."/>
            <person name="Gohl D.M."/>
            <person name="Silverstein K.A.T."/>
            <person name="Koren S."/>
            <person name="Bechman K.B."/>
            <person name="Herman A."/>
            <person name="Abrahante J.E."/>
            <person name="Garbe J."/>
        </authorList>
    </citation>
    <scope>NUCLEOTIDE SEQUENCE</scope>
    <source>
        <strain evidence="1">Duluth1</strain>
        <tissue evidence="1">Whole animal</tissue>
    </source>
</reference>
<protein>
    <submittedName>
        <fullName evidence="1">Uncharacterized protein</fullName>
    </submittedName>
</protein>
<dbReference type="Proteomes" id="UP000828390">
    <property type="component" value="Unassembled WGS sequence"/>
</dbReference>